<dbReference type="STRING" id="1945521.A1232T_01441"/>
<dbReference type="Gene3D" id="1.10.150.870">
    <property type="match status" value="1"/>
</dbReference>
<evidence type="ECO:0000256" key="8">
    <source>
        <dbReference type="ARBA" id="ARBA00022932"/>
    </source>
</evidence>
<dbReference type="OrthoDB" id="9803237at2"/>
<evidence type="ECO:0000256" key="7">
    <source>
        <dbReference type="ARBA" id="ARBA00022705"/>
    </source>
</evidence>
<dbReference type="GO" id="GO:0003676">
    <property type="term" value="F:nucleic acid binding"/>
    <property type="evidence" value="ECO:0007669"/>
    <property type="project" value="InterPro"/>
</dbReference>
<evidence type="ECO:0000256" key="9">
    <source>
        <dbReference type="ARBA" id="ARBA00049244"/>
    </source>
</evidence>
<dbReference type="InterPro" id="IPR004365">
    <property type="entry name" value="NA-bd_OB_tRNA"/>
</dbReference>
<keyword evidence="12" id="KW-1185">Reference proteome</keyword>
<evidence type="ECO:0000313" key="12">
    <source>
        <dbReference type="Proteomes" id="UP000188357"/>
    </source>
</evidence>
<dbReference type="InterPro" id="IPR011708">
    <property type="entry name" value="DNA_pol3_alpha_NTPase_dom"/>
</dbReference>
<dbReference type="Proteomes" id="UP000188357">
    <property type="component" value="Unassembled WGS sequence"/>
</dbReference>
<dbReference type="GO" id="GO:0003887">
    <property type="term" value="F:DNA-directed DNA polymerase activity"/>
    <property type="evidence" value="ECO:0007669"/>
    <property type="project" value="UniProtKB-KW"/>
</dbReference>
<sequence length="1206" mass="135117">MAFVHLGIHSEFSITDSIIRIKPLVKAAVADGQMALALTDLSNLYATVKFYRACLDAGIKPIIGAEIILDDENTRLTLLAMNNEGYQSITRIVSLGFTDGRMNADNRGVPIVNKEHLMANSDEVIVLFTEKSDVGQALMGSNPERGHELLAEYQSVFEDRLYFAIKRTRRVGEDTFIEQAILAGQRHGIPIVAHNDVRFLVEDDFDAHEARVCIASSHVLADPNRPHDYSSEQYLKTQAEMIQLFSDIPQVVENTVILAQRCNVTLTLGINVLPEFPVPEGETIESFFRSESKRGLEARLDKLYPVSERDDTWPEVRKPYDERLEHELNIILEMGFPGYFLIVMDFIRWAKANGVPVGPGRGSGAGSLVAYALNITDLDPLHYDLLFERFLNPERVSMPDFDIDFCIEGRDRVIEYVASQYGREAVSQIITFGTMAAKAVVRDVARVQSKSYGLADKISKLIPKTPGISLRDAVLEEPQLKELLSNPDNMDYEDANEIWEMALKLEGITRNVGKHAGGVLIAPNKITDFSAIYCDEEGHRVSQFDKDDVESVGLVKFDFLGLRNLTVINAAVKNINERRAREQKPALELEDLPLDDKNAYKLLQEAKTTAVFQLESSGMKKYLSKLQPTNIEDVIAMCALYRPGPLDAGMVEMYIDRKHGREEVVYDHPNLEPILENTNGVIVYQEQVMQISQVMAGYSLGGADMLRRAMGKKKPEEMAKQRDIFITGATEQGIDPVVSGGVFDLMEKFAGYGFNKSHSAAYGVLAYQTAYLKYYYPAEFMAAVLTSDMNNTDNVVFFINDCRENFNLTVDNPSVNRSEWHFVADKPTNIIYGLGAIKGVGEGAVESIVHARSLGGPFSDLYDFCRRVDIKKVNKRTLEALIKSGCFDDFAITLRPDLEDDQHHQIRGALMKQLPSAVQAAEQERQNNEIGMMDLFSEVDNATTAPPLPTGPELIWGDKHRLKAEKDTLGLYLTGHPIDQYRKEVAVYTSNARLDNLSDTGYNGSTLFAGLIMDIANFGNRCVITLDDGTARLEVSCYAERYNRIKDKLKVDEVIVIKGGIRDRDGRLFARLDNAYTLLECRQRWVKKISIKIHSEDTLLLDSLKPILKPAQLDIIPSISAPSFEDEVDDNDAMEAYYNDEQGAMGISPVPLNQNDGCIPVALNVYTDFAIASVCLNDDWRIYPTDENLMQLGIVVPEDNLYFHYS</sequence>
<dbReference type="InterPro" id="IPR004013">
    <property type="entry name" value="PHP_dom"/>
</dbReference>
<dbReference type="GO" id="GO:0006260">
    <property type="term" value="P:DNA replication"/>
    <property type="evidence" value="ECO:0007669"/>
    <property type="project" value="UniProtKB-KW"/>
</dbReference>
<dbReference type="AlphaFoldDB" id="A0A1R4GUZ6"/>
<dbReference type="InterPro" id="IPR029460">
    <property type="entry name" value="DNAPol_HHH"/>
</dbReference>
<accession>A0A1R4GUZ6</accession>
<protein>
    <recommendedName>
        <fullName evidence="3">DNA polymerase III subunit alpha</fullName>
        <ecNumber evidence="2">2.7.7.7</ecNumber>
    </recommendedName>
</protein>
<proteinExistence type="predicted"/>
<dbReference type="EC" id="2.7.7.7" evidence="2"/>
<dbReference type="EMBL" id="FUGE01000143">
    <property type="protein sequence ID" value="SJM71931.1"/>
    <property type="molecule type" value="Genomic_DNA"/>
</dbReference>
<comment type="subcellular location">
    <subcellularLocation>
        <location evidence="1">Cytoplasm</location>
    </subcellularLocation>
</comment>
<evidence type="ECO:0000256" key="5">
    <source>
        <dbReference type="ARBA" id="ARBA00022679"/>
    </source>
</evidence>
<keyword evidence="8" id="KW-0239">DNA-directed DNA polymerase</keyword>
<dbReference type="SUPFAM" id="SSF89550">
    <property type="entry name" value="PHP domain-like"/>
    <property type="match status" value="1"/>
</dbReference>
<keyword evidence="7" id="KW-0235">DNA replication</keyword>
<dbReference type="Pfam" id="PF07733">
    <property type="entry name" value="DNA_pol3_alpha"/>
    <property type="match status" value="1"/>
</dbReference>
<dbReference type="CDD" id="cd04485">
    <property type="entry name" value="DnaE_OBF"/>
    <property type="match status" value="1"/>
</dbReference>
<dbReference type="Pfam" id="PF01336">
    <property type="entry name" value="tRNA_anti-codon"/>
    <property type="match status" value="1"/>
</dbReference>
<dbReference type="SMART" id="SM00481">
    <property type="entry name" value="POLIIIAc"/>
    <property type="match status" value="1"/>
</dbReference>
<dbReference type="InterPro" id="IPR004805">
    <property type="entry name" value="DnaE2/DnaE/PolC"/>
</dbReference>
<dbReference type="InterPro" id="IPR041931">
    <property type="entry name" value="DNA_pol3_alpha_thumb_dom"/>
</dbReference>
<comment type="catalytic activity">
    <reaction evidence="9">
        <text>DNA(n) + a 2'-deoxyribonucleoside 5'-triphosphate = DNA(n+1) + diphosphate</text>
        <dbReference type="Rhea" id="RHEA:22508"/>
        <dbReference type="Rhea" id="RHEA-COMP:17339"/>
        <dbReference type="Rhea" id="RHEA-COMP:17340"/>
        <dbReference type="ChEBI" id="CHEBI:33019"/>
        <dbReference type="ChEBI" id="CHEBI:61560"/>
        <dbReference type="ChEBI" id="CHEBI:173112"/>
        <dbReference type="EC" id="2.7.7.7"/>
    </reaction>
</comment>
<evidence type="ECO:0000256" key="3">
    <source>
        <dbReference type="ARBA" id="ARBA00019114"/>
    </source>
</evidence>
<evidence type="ECO:0000256" key="1">
    <source>
        <dbReference type="ARBA" id="ARBA00004496"/>
    </source>
</evidence>
<evidence type="ECO:0000259" key="10">
    <source>
        <dbReference type="SMART" id="SM00481"/>
    </source>
</evidence>
<dbReference type="CDD" id="cd07433">
    <property type="entry name" value="PHP_PolIIIA_DnaE1"/>
    <property type="match status" value="1"/>
</dbReference>
<keyword evidence="5 11" id="KW-0808">Transferase</keyword>
<keyword evidence="6 11" id="KW-0548">Nucleotidyltransferase</keyword>
<dbReference type="PANTHER" id="PTHR32294">
    <property type="entry name" value="DNA POLYMERASE III SUBUNIT ALPHA"/>
    <property type="match status" value="1"/>
</dbReference>
<dbReference type="Pfam" id="PF14579">
    <property type="entry name" value="HHH_6"/>
    <property type="match status" value="1"/>
</dbReference>
<dbReference type="InterPro" id="IPR049821">
    <property type="entry name" value="PolIIIA_DnaE1_PHP"/>
</dbReference>
<dbReference type="InterPro" id="IPR003141">
    <property type="entry name" value="Pol/His_phosphatase_N"/>
</dbReference>
<dbReference type="Gene3D" id="3.20.20.140">
    <property type="entry name" value="Metal-dependent hydrolases"/>
    <property type="match status" value="1"/>
</dbReference>
<dbReference type="GO" id="GO:0008408">
    <property type="term" value="F:3'-5' exonuclease activity"/>
    <property type="evidence" value="ECO:0007669"/>
    <property type="project" value="InterPro"/>
</dbReference>
<dbReference type="Pfam" id="PF02811">
    <property type="entry name" value="PHP"/>
    <property type="match status" value="1"/>
</dbReference>
<keyword evidence="4" id="KW-0963">Cytoplasm</keyword>
<gene>
    <name evidence="11" type="primary">dnaE</name>
    <name evidence="11" type="ORF">A1232T_01441</name>
</gene>
<reference evidence="11 12" key="1">
    <citation type="submission" date="2017-02" db="EMBL/GenBank/DDBJ databases">
        <authorList>
            <person name="Peterson S.W."/>
        </authorList>
    </citation>
    <scope>NUCLEOTIDE SEQUENCE [LARGE SCALE GENOMIC DNA]</scope>
    <source>
        <strain evidence="11">Psychrobacter_piechaudii</strain>
    </source>
</reference>
<evidence type="ECO:0000256" key="4">
    <source>
        <dbReference type="ARBA" id="ARBA00022490"/>
    </source>
</evidence>
<dbReference type="RefSeq" id="WP_077451183.1">
    <property type="nucleotide sequence ID" value="NZ_FUGE01000143.1"/>
</dbReference>
<evidence type="ECO:0000256" key="6">
    <source>
        <dbReference type="ARBA" id="ARBA00022695"/>
    </source>
</evidence>
<dbReference type="NCBIfam" id="NF004226">
    <property type="entry name" value="PRK05673.1"/>
    <property type="match status" value="1"/>
</dbReference>
<dbReference type="InterPro" id="IPR040982">
    <property type="entry name" value="DNA_pol3_finger"/>
</dbReference>
<dbReference type="NCBIfam" id="TIGR00594">
    <property type="entry name" value="polc"/>
    <property type="match status" value="1"/>
</dbReference>
<feature type="domain" description="Polymerase/histidinol phosphatase N-terminal" evidence="10">
    <location>
        <begin position="4"/>
        <end position="71"/>
    </location>
</feature>
<name>A0A1R4GUZ6_9GAMM</name>
<evidence type="ECO:0000313" key="11">
    <source>
        <dbReference type="EMBL" id="SJM71931.1"/>
    </source>
</evidence>
<organism evidence="11 12">
    <name type="scientific">Psychrobacter piechaudii</name>
    <dbReference type="NCBI Taxonomy" id="1945521"/>
    <lineage>
        <taxon>Bacteria</taxon>
        <taxon>Pseudomonadati</taxon>
        <taxon>Pseudomonadota</taxon>
        <taxon>Gammaproteobacteria</taxon>
        <taxon>Moraxellales</taxon>
        <taxon>Moraxellaceae</taxon>
        <taxon>Psychrobacter</taxon>
    </lineage>
</organism>
<dbReference type="PANTHER" id="PTHR32294:SF0">
    <property type="entry name" value="DNA POLYMERASE III SUBUNIT ALPHA"/>
    <property type="match status" value="1"/>
</dbReference>
<dbReference type="Gene3D" id="1.10.10.1600">
    <property type="entry name" value="Bacterial DNA polymerase III alpha subunit, thumb domain"/>
    <property type="match status" value="1"/>
</dbReference>
<dbReference type="GO" id="GO:0005737">
    <property type="term" value="C:cytoplasm"/>
    <property type="evidence" value="ECO:0007669"/>
    <property type="project" value="UniProtKB-SubCell"/>
</dbReference>
<evidence type="ECO:0000256" key="2">
    <source>
        <dbReference type="ARBA" id="ARBA00012417"/>
    </source>
</evidence>
<dbReference type="Pfam" id="PF17657">
    <property type="entry name" value="DNA_pol3_finger"/>
    <property type="match status" value="1"/>
</dbReference>
<dbReference type="InterPro" id="IPR016195">
    <property type="entry name" value="Pol/histidinol_Pase-like"/>
</dbReference>